<dbReference type="RefSeq" id="XP_626717.1">
    <property type="nucleotide sequence ID" value="XM_626717.1"/>
</dbReference>
<comment type="subcellular location">
    <subcellularLocation>
        <location evidence="2">Golgi apparatus membrane</location>
        <topology evidence="2">Single-pass type I membrane protein</topology>
    </subcellularLocation>
</comment>
<feature type="transmembrane region" description="Helical" evidence="9">
    <location>
        <begin position="7"/>
        <end position="29"/>
    </location>
</feature>
<dbReference type="OMA" id="KVGFQGT"/>
<protein>
    <recommendedName>
        <fullName evidence="9">Protein kish</fullName>
    </recommendedName>
</protein>
<evidence type="ECO:0000256" key="8">
    <source>
        <dbReference type="ARBA" id="ARBA00023136"/>
    </source>
</evidence>
<comment type="caution">
    <text evidence="9">Lacks conserved residue(s) required for the propagation of feature annotation.</text>
</comment>
<evidence type="ECO:0000256" key="4">
    <source>
        <dbReference type="ARBA" id="ARBA00022692"/>
    </source>
</evidence>
<dbReference type="STRING" id="353152.Q5CUU7"/>
<comment type="similarity">
    <text evidence="3 9">Belongs to the KISH family.</text>
</comment>
<evidence type="ECO:0000256" key="9">
    <source>
        <dbReference type="RuleBase" id="RU910717"/>
    </source>
</evidence>
<dbReference type="FunCoup" id="Q5CUU7">
    <property type="interactions" value="240"/>
</dbReference>
<gene>
    <name evidence="10" type="ORF">cgd3_1420</name>
</gene>
<organism evidence="10 11">
    <name type="scientific">Cryptosporidium parvum (strain Iowa II)</name>
    <dbReference type="NCBI Taxonomy" id="353152"/>
    <lineage>
        <taxon>Eukaryota</taxon>
        <taxon>Sar</taxon>
        <taxon>Alveolata</taxon>
        <taxon>Apicomplexa</taxon>
        <taxon>Conoidasida</taxon>
        <taxon>Coccidia</taxon>
        <taxon>Eucoccidiorida</taxon>
        <taxon>Eimeriorina</taxon>
        <taxon>Cryptosporidiidae</taxon>
        <taxon>Cryptosporidium</taxon>
    </lineage>
</organism>
<name>Q5CUU7_CRYPI</name>
<comment type="function">
    <text evidence="1 9">Involved in the early part of the secretory pathway.</text>
</comment>
<sequence length="76" mass="8401">FSIKMSALFNFQSMIVVVLLSICTCSYLRPKIPGLIDNKKSGFLGILGKMAVIGDRLSPYVSFACILMAGMTLFYR</sequence>
<accession>Q5CUU7</accession>
<evidence type="ECO:0000256" key="3">
    <source>
        <dbReference type="ARBA" id="ARBA00008961"/>
    </source>
</evidence>
<evidence type="ECO:0000256" key="6">
    <source>
        <dbReference type="ARBA" id="ARBA00022989"/>
    </source>
</evidence>
<keyword evidence="11" id="KW-1185">Reference proteome</keyword>
<evidence type="ECO:0000256" key="2">
    <source>
        <dbReference type="ARBA" id="ARBA00004614"/>
    </source>
</evidence>
<dbReference type="InParanoid" id="Q5CUU7"/>
<dbReference type="Pfam" id="PF06842">
    <property type="entry name" value="DUF1242"/>
    <property type="match status" value="1"/>
</dbReference>
<comment type="caution">
    <text evidence="10">The sequence shown here is derived from an EMBL/GenBank/DDBJ whole genome shotgun (WGS) entry which is preliminary data.</text>
</comment>
<dbReference type="KEGG" id="cpv:cgd3_1420"/>
<dbReference type="InterPro" id="IPR051523">
    <property type="entry name" value="KISH_domain"/>
</dbReference>
<evidence type="ECO:0000313" key="11">
    <source>
        <dbReference type="Proteomes" id="UP000006726"/>
    </source>
</evidence>
<proteinExistence type="inferred from homology"/>
<keyword evidence="6 9" id="KW-1133">Transmembrane helix</keyword>
<evidence type="ECO:0000256" key="7">
    <source>
        <dbReference type="ARBA" id="ARBA00023034"/>
    </source>
</evidence>
<reference evidence="10 11" key="1">
    <citation type="journal article" date="2004" name="Science">
        <title>Complete genome sequence of the apicomplexan, Cryptosporidium parvum.</title>
        <authorList>
            <person name="Abrahamsen M.S."/>
            <person name="Templeton T.J."/>
            <person name="Enomoto S."/>
            <person name="Abrahante J.E."/>
            <person name="Zhu G."/>
            <person name="Lancto C.A."/>
            <person name="Deng M."/>
            <person name="Liu C."/>
            <person name="Widmer G."/>
            <person name="Tzipori S."/>
            <person name="Buck G.A."/>
            <person name="Xu P."/>
            <person name="Bankier A.T."/>
            <person name="Dear P.H."/>
            <person name="Konfortov B.A."/>
            <person name="Spriggs H.F."/>
            <person name="Iyer L."/>
            <person name="Anantharaman V."/>
            <person name="Aravind L."/>
            <person name="Kapur V."/>
        </authorList>
    </citation>
    <scope>NUCLEOTIDE SEQUENCE [LARGE SCALE GENOMIC DNA]</scope>
    <source>
        <strain evidence="11">Iowa II</strain>
    </source>
</reference>
<evidence type="ECO:0000256" key="1">
    <source>
        <dbReference type="ARBA" id="ARBA00002154"/>
    </source>
</evidence>
<dbReference type="Proteomes" id="UP000006726">
    <property type="component" value="Chromosome 3"/>
</dbReference>
<evidence type="ECO:0000256" key="5">
    <source>
        <dbReference type="ARBA" id="ARBA00022729"/>
    </source>
</evidence>
<feature type="transmembrane region" description="Helical" evidence="9">
    <location>
        <begin position="57"/>
        <end position="75"/>
    </location>
</feature>
<dbReference type="InterPro" id="IPR009653">
    <property type="entry name" value="Ksh1"/>
</dbReference>
<dbReference type="AlphaFoldDB" id="Q5CUU7"/>
<keyword evidence="5" id="KW-0732">Signal</keyword>
<keyword evidence="8 9" id="KW-0472">Membrane</keyword>
<keyword evidence="4 9" id="KW-0812">Transmembrane</keyword>
<feature type="non-terminal residue" evidence="10">
    <location>
        <position position="1"/>
    </location>
</feature>
<dbReference type="GO" id="GO:0000139">
    <property type="term" value="C:Golgi membrane"/>
    <property type="evidence" value="ECO:0007669"/>
    <property type="project" value="UniProtKB-SubCell"/>
</dbReference>
<dbReference type="EMBL" id="AAEE01000004">
    <property type="protein sequence ID" value="EAK89280.1"/>
    <property type="molecule type" value="Genomic_DNA"/>
</dbReference>
<dbReference type="PANTHER" id="PTHR13229">
    <property type="entry name" value="PROTEIN KISH-A"/>
    <property type="match status" value="1"/>
</dbReference>
<dbReference type="OrthoDB" id="10034655at2759"/>
<dbReference type="GeneID" id="3373834"/>
<keyword evidence="7" id="KW-0333">Golgi apparatus</keyword>
<evidence type="ECO:0000313" key="10">
    <source>
        <dbReference type="EMBL" id="EAK89280.1"/>
    </source>
</evidence>